<organism evidence="1 2">
    <name type="scientific">Myxococcus llanfairpwllgwyngyllgogerychwyrndrobwllllantysiliogogogochensis</name>
    <dbReference type="NCBI Taxonomy" id="2590453"/>
    <lineage>
        <taxon>Bacteria</taxon>
        <taxon>Pseudomonadati</taxon>
        <taxon>Myxococcota</taxon>
        <taxon>Myxococcia</taxon>
        <taxon>Myxococcales</taxon>
        <taxon>Cystobacterineae</taxon>
        <taxon>Myxococcaceae</taxon>
        <taxon>Myxococcus</taxon>
    </lineage>
</organism>
<evidence type="ECO:0000313" key="1">
    <source>
        <dbReference type="EMBL" id="TQF10262.1"/>
    </source>
</evidence>
<dbReference type="PROSITE" id="PS51257">
    <property type="entry name" value="PROKAR_LIPOPROTEIN"/>
    <property type="match status" value="1"/>
</dbReference>
<proteinExistence type="predicted"/>
<evidence type="ECO:0000313" key="2">
    <source>
        <dbReference type="Proteomes" id="UP000315369"/>
    </source>
</evidence>
<dbReference type="OrthoDB" id="5522957at2"/>
<reference evidence="1 2" key="1">
    <citation type="submission" date="2019-06" db="EMBL/GenBank/DDBJ databases">
        <authorList>
            <person name="Livingstone P."/>
            <person name="Whitworth D."/>
        </authorList>
    </citation>
    <scope>NUCLEOTIDE SEQUENCE [LARGE SCALE GENOMIC DNA]</scope>
    <source>
        <strain evidence="1 2">AM401</strain>
    </source>
</reference>
<accession>A0A540WML6</accession>
<name>A0A540WML6_9BACT</name>
<dbReference type="Proteomes" id="UP000315369">
    <property type="component" value="Unassembled WGS sequence"/>
</dbReference>
<dbReference type="AlphaFoldDB" id="A0A540WML6"/>
<gene>
    <name evidence="1" type="ORF">FJV41_40395</name>
</gene>
<protein>
    <recommendedName>
        <fullName evidence="3">Lipoprotein</fullName>
    </recommendedName>
</protein>
<comment type="caution">
    <text evidence="1">The sequence shown here is derived from an EMBL/GenBank/DDBJ whole genome shotgun (WGS) entry which is preliminary data.</text>
</comment>
<dbReference type="EMBL" id="VIFM01000268">
    <property type="protein sequence ID" value="TQF10262.1"/>
    <property type="molecule type" value="Genomic_DNA"/>
</dbReference>
<evidence type="ECO:0008006" key="3">
    <source>
        <dbReference type="Google" id="ProtNLM"/>
    </source>
</evidence>
<sequence>MMDSTTRREVWDRRSGQGWATCVLAASLGLLVGCLLPQDDTLLDEPPRFMNRSPRIIESLVLPQEHIIQDFGGSRCELTFEVAVEDPDVDDRIKVHWFIDYSPQDPRGPYREIALTNNGEARRPDRGTLRINLASANAELSTPGQHLVEALVSDAELTDREPESQVVNLPDGGSIIDPGFVISYSWVVNTVQGDCR</sequence>
<keyword evidence="2" id="KW-1185">Reference proteome</keyword>